<evidence type="ECO:0000313" key="3">
    <source>
        <dbReference type="Proteomes" id="UP000007174"/>
    </source>
</evidence>
<feature type="compositionally biased region" description="Basic and acidic residues" evidence="1">
    <location>
        <begin position="112"/>
        <end position="122"/>
    </location>
</feature>
<evidence type="ECO:0000256" key="1">
    <source>
        <dbReference type="SAM" id="MobiDB-lite"/>
    </source>
</evidence>
<proteinExistence type="predicted"/>
<accession>H1VA75</accession>
<organism evidence="2 3">
    <name type="scientific">Colletotrichum higginsianum (strain IMI 349063)</name>
    <name type="common">Crucifer anthracnose fungus</name>
    <dbReference type="NCBI Taxonomy" id="759273"/>
    <lineage>
        <taxon>Eukaryota</taxon>
        <taxon>Fungi</taxon>
        <taxon>Dikarya</taxon>
        <taxon>Ascomycota</taxon>
        <taxon>Pezizomycotina</taxon>
        <taxon>Sordariomycetes</taxon>
        <taxon>Hypocreomycetidae</taxon>
        <taxon>Glomerellales</taxon>
        <taxon>Glomerellaceae</taxon>
        <taxon>Colletotrichum</taxon>
        <taxon>Colletotrichum destructivum species complex</taxon>
    </lineage>
</organism>
<protein>
    <submittedName>
        <fullName evidence="2">Uncharacterized protein</fullName>
    </submittedName>
</protein>
<reference evidence="3" key="1">
    <citation type="journal article" date="2012" name="Nat. Genet.">
        <title>Lifestyle transitions in plant pathogenic Colletotrichum fungi deciphered by genome and transcriptome analyses.</title>
        <authorList>
            <person name="O'Connell R.J."/>
            <person name="Thon M.R."/>
            <person name="Hacquard S."/>
            <person name="Amyotte S.G."/>
            <person name="Kleemann J."/>
            <person name="Torres M.F."/>
            <person name="Damm U."/>
            <person name="Buiate E.A."/>
            <person name="Epstein L."/>
            <person name="Alkan N."/>
            <person name="Altmueller J."/>
            <person name="Alvarado-Balderrama L."/>
            <person name="Bauser C.A."/>
            <person name="Becker C."/>
            <person name="Birren B.W."/>
            <person name="Chen Z."/>
            <person name="Choi J."/>
            <person name="Crouch J.A."/>
            <person name="Duvick J.P."/>
            <person name="Farman M.A."/>
            <person name="Gan P."/>
            <person name="Heiman D."/>
            <person name="Henrissat B."/>
            <person name="Howard R.J."/>
            <person name="Kabbage M."/>
            <person name="Koch C."/>
            <person name="Kracher B."/>
            <person name="Kubo Y."/>
            <person name="Law A.D."/>
            <person name="Lebrun M.-H."/>
            <person name="Lee Y.-H."/>
            <person name="Miyara I."/>
            <person name="Moore N."/>
            <person name="Neumann U."/>
            <person name="Nordstroem K."/>
            <person name="Panaccione D.G."/>
            <person name="Panstruga R."/>
            <person name="Place M."/>
            <person name="Proctor R.H."/>
            <person name="Prusky D."/>
            <person name="Rech G."/>
            <person name="Reinhardt R."/>
            <person name="Rollins J.A."/>
            <person name="Rounsley S."/>
            <person name="Schardl C.L."/>
            <person name="Schwartz D.C."/>
            <person name="Shenoy N."/>
            <person name="Shirasu K."/>
            <person name="Sikhakolli U.R."/>
            <person name="Stueber K."/>
            <person name="Sukno S.A."/>
            <person name="Sweigard J.A."/>
            <person name="Takano Y."/>
            <person name="Takahara H."/>
            <person name="Trail F."/>
            <person name="van der Does H.C."/>
            <person name="Voll L.M."/>
            <person name="Will I."/>
            <person name="Young S."/>
            <person name="Zeng Q."/>
            <person name="Zhang J."/>
            <person name="Zhou S."/>
            <person name="Dickman M.B."/>
            <person name="Schulze-Lefert P."/>
            <person name="Ver Loren van Themaat E."/>
            <person name="Ma L.-J."/>
            <person name="Vaillancourt L.J."/>
        </authorList>
    </citation>
    <scope>NUCLEOTIDE SEQUENCE [LARGE SCALE GENOMIC DNA]</scope>
    <source>
        <strain evidence="3">IMI 349063</strain>
    </source>
</reference>
<dbReference type="AlphaFoldDB" id="H1VA75"/>
<name>H1VA75_COLHI</name>
<sequence>MGAAHQPYHKSAKQRCKCHHIGPVYIDSDTLRMKQGCICIAAEAFRLLSFVAVTPKAVSSLPFSPTRPEARSYLHTSQRLPPPRILPHLFMPLRCKAVAHTSRPGPPPISFSRDRPRFRSAG</sequence>
<dbReference type="HOGENOM" id="CLU_2026567_0_0_1"/>
<dbReference type="Proteomes" id="UP000007174">
    <property type="component" value="Unassembled WGS sequence"/>
</dbReference>
<evidence type="ECO:0000313" key="2">
    <source>
        <dbReference type="EMBL" id="CCF37128.1"/>
    </source>
</evidence>
<feature type="region of interest" description="Disordered" evidence="1">
    <location>
        <begin position="99"/>
        <end position="122"/>
    </location>
</feature>
<gene>
    <name evidence="2" type="ORF">CH063_08541</name>
</gene>
<dbReference type="EMBL" id="CACQ02002317">
    <property type="protein sequence ID" value="CCF37128.1"/>
    <property type="molecule type" value="Genomic_DNA"/>
</dbReference>